<sequence>MGVSPTDLWCFHIERAAALPEPLAARQYIPKRFSRVYTVVNCISMREISAECTEVPDWMDSELSREEGEEDGMHVAAMFPEEVVMLCVHKALDVLILPSPHSQGWWTPAGWLRRRFNPDLQHAFEAARAHLIRPDVELCHAFHLQDCGQLAEDLRFCLESGLPGQEQILAQWVGHLQEREDSMQMYSRSDRLAVFMQMIELVMLAEKIRNTADLRDVMQRSLRIVLPEDLHELAANMLQNKVQKFDKGRVSRAHLTIDAGFMLQQRIYNRTSPDQLRYLMWDSSPQFGRDYQMCLLQSVAKSDLPSILQNLVQLCQLREDDDAINFDDDAVLEQEQMLMSDLRSKIRTHALPTVLIGFGAATFQRKLRALLHSARLEVFTKEDLAPWCESLVSVASDYGVEHLLSDVRGLPAETATCWFQDTDSADIQLLLNGPRGSDLPGPRQAVDQAREAHANFDAEGFEDPHAAPAAVDMQLLAGPIAEEDFELPPQVQLNFEHLLSVPGLLHVIDNATKGLGDVMQRYEDNIALAQQVCRLLRKRDSKPKLLERCFSRGVGAQLASDIREFQGWIHPGRWGTVVFSIPELLKVKHALVSCWDERVYLQGNDAVADEGRRQDAMNLAADVTKAVSDPAWWGWLSMLEVVCSLLRKHTFWAESCPCHSHILQSNRGELTAELKQHFERCPLRGKRERGPERKACLSAMESAGLLQRVSEDDRFSKWLLLGKGEAAIKAGYCARRPHAALAIREDIEASSRAVWELIAILDQQGWAHMTVEKNKSQEPYVPGSGPLLWYSKPGDDTICVWYLRALLQGTVEVPHWQASGFYQALVEGRPVSKRSRCSKASLAIKNVDPDEWDVPLPLPMPKAKAKRAAKKRKLMLPAPNLNDREAVDNIAVIEEPERQALADDAETANSDDFEDELLAELEAVLFATGWDTLSEFIKMVSRKDGR</sequence>
<dbReference type="EMBL" id="CAJNIZ010009770">
    <property type="protein sequence ID" value="CAE7287875.1"/>
    <property type="molecule type" value="Genomic_DNA"/>
</dbReference>
<dbReference type="AlphaFoldDB" id="A0A812N0N5"/>
<gene>
    <name evidence="1" type="ORF">SPIL2461_LOCUS6468</name>
</gene>
<dbReference type="Proteomes" id="UP000649617">
    <property type="component" value="Unassembled WGS sequence"/>
</dbReference>
<dbReference type="OrthoDB" id="409901at2759"/>
<proteinExistence type="predicted"/>
<accession>A0A812N0N5</accession>
<evidence type="ECO:0000313" key="1">
    <source>
        <dbReference type="EMBL" id="CAE7287875.1"/>
    </source>
</evidence>
<organism evidence="1 2">
    <name type="scientific">Symbiodinium pilosum</name>
    <name type="common">Dinoflagellate</name>
    <dbReference type="NCBI Taxonomy" id="2952"/>
    <lineage>
        <taxon>Eukaryota</taxon>
        <taxon>Sar</taxon>
        <taxon>Alveolata</taxon>
        <taxon>Dinophyceae</taxon>
        <taxon>Suessiales</taxon>
        <taxon>Symbiodiniaceae</taxon>
        <taxon>Symbiodinium</taxon>
    </lineage>
</organism>
<comment type="caution">
    <text evidence="1">The sequence shown here is derived from an EMBL/GenBank/DDBJ whole genome shotgun (WGS) entry which is preliminary data.</text>
</comment>
<name>A0A812N0N5_SYMPI</name>
<evidence type="ECO:0000313" key="2">
    <source>
        <dbReference type="Proteomes" id="UP000649617"/>
    </source>
</evidence>
<reference evidence="1" key="1">
    <citation type="submission" date="2021-02" db="EMBL/GenBank/DDBJ databases">
        <authorList>
            <person name="Dougan E. K."/>
            <person name="Rhodes N."/>
            <person name="Thang M."/>
            <person name="Chan C."/>
        </authorList>
    </citation>
    <scope>NUCLEOTIDE SEQUENCE</scope>
</reference>
<protein>
    <submittedName>
        <fullName evidence="1">Uncharacterized protein</fullName>
    </submittedName>
</protein>
<keyword evidence="2" id="KW-1185">Reference proteome</keyword>